<keyword evidence="7" id="KW-1185">Reference proteome</keyword>
<sequence length="307" mass="33314">MGMARVLVIGSINDVGLIGLVQKLENPEIHYLLLGAGEATQLGKYGVTRAYVLSAQVDEASFSETLTDLVNANNYSVIAVPVSKFFKTAIAIAAQKLSAPLIVDVIDLRQSGNVLEVTYNGIGNRAQVTVKVTDKVFLMAPPARFKPVEKATTVSTETLQPKVVPGVKVVSTEEKPKGKVRIEDAELIVSVGRGFKKQEDLKLAFELAEVLGAEVGCSRPIAADLKWLSEDHWVGLSGHKVRPKLYMAIGISGQPQHLAGMMEAKTVVVINSDPNAPFFKNCDYGVVEDLYKFVPALTKKLREILKK</sequence>
<organism evidence="6 7">
    <name type="scientific">Vulcanisaeta distributa (strain DSM 14429 / JCM 11212 / NBRC 100878 / IC-017)</name>
    <dbReference type="NCBI Taxonomy" id="572478"/>
    <lineage>
        <taxon>Archaea</taxon>
        <taxon>Thermoproteota</taxon>
        <taxon>Thermoprotei</taxon>
        <taxon>Thermoproteales</taxon>
        <taxon>Thermoproteaceae</taxon>
        <taxon>Vulcanisaeta</taxon>
    </lineage>
</organism>
<evidence type="ECO:0000313" key="6">
    <source>
        <dbReference type="EMBL" id="ADN51343.1"/>
    </source>
</evidence>
<dbReference type="OrthoDB" id="307696at2157"/>
<evidence type="ECO:0000256" key="2">
    <source>
        <dbReference type="ARBA" id="ARBA00022448"/>
    </source>
</evidence>
<dbReference type="GO" id="GO:0009055">
    <property type="term" value="F:electron transfer activity"/>
    <property type="evidence" value="ECO:0007669"/>
    <property type="project" value="InterPro"/>
</dbReference>
<dbReference type="Gene3D" id="3.40.50.620">
    <property type="entry name" value="HUPs"/>
    <property type="match status" value="1"/>
</dbReference>
<dbReference type="STRING" id="572478.Vdis_1971"/>
<dbReference type="SUPFAM" id="SSF52467">
    <property type="entry name" value="DHS-like NAD/FAD-binding domain"/>
    <property type="match status" value="1"/>
</dbReference>
<reference evidence="6 7" key="1">
    <citation type="journal article" date="2010" name="Stand. Genomic Sci.">
        <title>Complete genome sequence of Vulcanisaeta distributa type strain (IC-017).</title>
        <authorList>
            <person name="Mavromatis K."/>
            <person name="Sikorski J."/>
            <person name="Pabst E."/>
            <person name="Teshima H."/>
            <person name="Lapidus A."/>
            <person name="Lucas S."/>
            <person name="Nolan M."/>
            <person name="Glavina Del Rio T."/>
            <person name="Cheng J.F."/>
            <person name="Bruce D."/>
            <person name="Goodwin L."/>
            <person name="Pitluck S."/>
            <person name="Liolios K."/>
            <person name="Ivanova N."/>
            <person name="Mikhailova N."/>
            <person name="Pati A."/>
            <person name="Chen A."/>
            <person name="Palaniappan K."/>
            <person name="Land M."/>
            <person name="Hauser L."/>
            <person name="Chang Y.J."/>
            <person name="Jeffries C.D."/>
            <person name="Rohde M."/>
            <person name="Spring S."/>
            <person name="Goker M."/>
            <person name="Wirth R."/>
            <person name="Woyke T."/>
            <person name="Bristow J."/>
            <person name="Eisen J.A."/>
            <person name="Markowitz V."/>
            <person name="Hugenholtz P."/>
            <person name="Klenk H.P."/>
            <person name="Kyrpides N.C."/>
        </authorList>
    </citation>
    <scope>NUCLEOTIDE SEQUENCE [LARGE SCALE GENOMIC DNA]</scope>
    <source>
        <strain evidence="7">DSM 14429 / JCM 11212 / NBRC 100878 / IC-017</strain>
    </source>
</reference>
<dbReference type="PANTHER" id="PTHR43153">
    <property type="entry name" value="ELECTRON TRANSFER FLAVOPROTEIN ALPHA"/>
    <property type="match status" value="1"/>
</dbReference>
<evidence type="ECO:0000313" key="7">
    <source>
        <dbReference type="Proteomes" id="UP000006681"/>
    </source>
</evidence>
<dbReference type="InterPro" id="IPR001308">
    <property type="entry name" value="ETF_a/FixB"/>
</dbReference>
<dbReference type="InterPro" id="IPR014729">
    <property type="entry name" value="Rossmann-like_a/b/a_fold"/>
</dbReference>
<dbReference type="InterPro" id="IPR029035">
    <property type="entry name" value="DHS-like_NAD/FAD-binding_dom"/>
</dbReference>
<gene>
    <name evidence="6" type="ordered locus">Vdis_1971</name>
</gene>
<keyword evidence="3" id="KW-0285">Flavoprotein</keyword>
<dbReference type="Pfam" id="PF01012">
    <property type="entry name" value="ETF"/>
    <property type="match status" value="1"/>
</dbReference>
<feature type="domain" description="Electron transfer flavoprotein alpha subunit C-terminal" evidence="4">
    <location>
        <begin position="182"/>
        <end position="261"/>
    </location>
</feature>
<dbReference type="Proteomes" id="UP000006681">
    <property type="component" value="Chromosome"/>
</dbReference>
<comment type="similarity">
    <text evidence="1">Belongs to the ETF alpha-subunit/FixB family.</text>
</comment>
<dbReference type="KEGG" id="vdi:Vdis_1971"/>
<dbReference type="Gene3D" id="3.40.50.1220">
    <property type="entry name" value="TPP-binding domain"/>
    <property type="match status" value="1"/>
</dbReference>
<dbReference type="PIRSF" id="PIRSF000089">
    <property type="entry name" value="Electra_flavoP_a"/>
    <property type="match status" value="1"/>
</dbReference>
<dbReference type="SUPFAM" id="SSF52402">
    <property type="entry name" value="Adenine nucleotide alpha hydrolases-like"/>
    <property type="match status" value="1"/>
</dbReference>
<dbReference type="eggNOG" id="arCOG00447">
    <property type="taxonomic scope" value="Archaea"/>
</dbReference>
<dbReference type="GO" id="GO:0033539">
    <property type="term" value="P:fatty acid beta-oxidation using acyl-CoA dehydrogenase"/>
    <property type="evidence" value="ECO:0007669"/>
    <property type="project" value="TreeGrafter"/>
</dbReference>
<dbReference type="AlphaFoldDB" id="E1QNX8"/>
<dbReference type="GO" id="GO:0050660">
    <property type="term" value="F:flavin adenine dinucleotide binding"/>
    <property type="evidence" value="ECO:0007669"/>
    <property type="project" value="InterPro"/>
</dbReference>
<proteinExistence type="inferred from homology"/>
<dbReference type="PANTHER" id="PTHR43153:SF11">
    <property type="entry name" value="ELECTRON TRANSFER FLAVOPROTEIN, SUBUNIT ALPHA (ETFA)"/>
    <property type="match status" value="1"/>
</dbReference>
<dbReference type="InterPro" id="IPR014731">
    <property type="entry name" value="ETF_asu_C"/>
</dbReference>
<evidence type="ECO:0000259" key="5">
    <source>
        <dbReference type="Pfam" id="PF01012"/>
    </source>
</evidence>
<dbReference type="InterPro" id="IPR014730">
    <property type="entry name" value="ETF_a/b_N"/>
</dbReference>
<dbReference type="Pfam" id="PF00766">
    <property type="entry name" value="ETF_alpha"/>
    <property type="match status" value="1"/>
</dbReference>
<dbReference type="EMBL" id="CP002100">
    <property type="protein sequence ID" value="ADN51343.1"/>
    <property type="molecule type" value="Genomic_DNA"/>
</dbReference>
<evidence type="ECO:0000256" key="3">
    <source>
        <dbReference type="ARBA" id="ARBA00022630"/>
    </source>
</evidence>
<evidence type="ECO:0000259" key="4">
    <source>
        <dbReference type="Pfam" id="PF00766"/>
    </source>
</evidence>
<accession>E1QNX8</accession>
<protein>
    <submittedName>
        <fullName evidence="6">Electron transfer flavoprotein alpha subunit</fullName>
    </submittedName>
</protein>
<evidence type="ECO:0000256" key="1">
    <source>
        <dbReference type="ARBA" id="ARBA00005817"/>
    </source>
</evidence>
<dbReference type="HOGENOM" id="CLU_034178_0_1_2"/>
<keyword evidence="2" id="KW-0813">Transport</keyword>
<reference evidence="7" key="2">
    <citation type="journal article" date="2010" name="Stand. Genomic Sci.">
        <title>Complete genome sequence of Vulcanisaeta distributa type strain (IC-017T).</title>
        <authorList>
            <person name="Mavromatis K."/>
            <person name="Sikorski J."/>
            <person name="Pabst E."/>
            <person name="Teshima H."/>
            <person name="Lapidus A."/>
            <person name="Lucas S."/>
            <person name="Nolan M."/>
            <person name="Glavina Del Rio T."/>
            <person name="Cheng J."/>
            <person name="Bruce D."/>
            <person name="Goodwin L."/>
            <person name="Pitluck S."/>
            <person name="Liolios K."/>
            <person name="Ivanova N."/>
            <person name="Mikhailova N."/>
            <person name="Pati A."/>
            <person name="Chen A."/>
            <person name="Palaniappan K."/>
            <person name="Land M."/>
            <person name="Hauser L."/>
            <person name="Chang Y."/>
            <person name="Jeffries C."/>
            <person name="Rohde M."/>
            <person name="Spring S."/>
            <person name="Goker M."/>
            <person name="Wirth R."/>
            <person name="Woyke T."/>
            <person name="Bristow J."/>
            <person name="Eisen J."/>
            <person name="Markowitz V."/>
            <person name="Hugenholtz P."/>
            <person name="Klenk H."/>
            <person name="Kyrpides N."/>
        </authorList>
    </citation>
    <scope>NUCLEOTIDE SEQUENCE [LARGE SCALE GENOMIC DNA]</scope>
    <source>
        <strain evidence="7">DSM 14429 / JCM 11212 / NBRC 100878 / IC-017</strain>
    </source>
</reference>
<dbReference type="FunFam" id="3.40.50.1220:FF:000004">
    <property type="entry name" value="Electron transfer flavoprotein"/>
    <property type="match status" value="1"/>
</dbReference>
<feature type="domain" description="Electron transfer flavoprotein alpha/beta-subunit N-terminal" evidence="5">
    <location>
        <begin position="23"/>
        <end position="158"/>
    </location>
</feature>
<name>E1QNX8_VULDI</name>